<dbReference type="AlphaFoldDB" id="A0A081PLU6"/>
<evidence type="ECO:0000313" key="2">
    <source>
        <dbReference type="Proteomes" id="UP000028007"/>
    </source>
</evidence>
<name>A0A081PLU6_9SPHI</name>
<dbReference type="OrthoDB" id="677818at2"/>
<proteinExistence type="predicted"/>
<keyword evidence="2" id="KW-1185">Reference proteome</keyword>
<evidence type="ECO:0000313" key="1">
    <source>
        <dbReference type="EMBL" id="KEQ31669.1"/>
    </source>
</evidence>
<dbReference type="EMBL" id="JNFF01000008">
    <property type="protein sequence ID" value="KEQ31669.1"/>
    <property type="molecule type" value="Genomic_DNA"/>
</dbReference>
<protein>
    <submittedName>
        <fullName evidence="1">Uncharacterized protein</fullName>
    </submittedName>
</protein>
<accession>A0A081PLU6</accession>
<gene>
    <name evidence="1" type="ORF">N180_15650</name>
</gene>
<dbReference type="eggNOG" id="COG0784">
    <property type="taxonomic scope" value="Bacteria"/>
</dbReference>
<sequence length="102" mass="11136">MEKEISILVIGAHEEILTVILRLLNKMDNWNAIGVNSCEELIKQCSGKNFRVVLLGGGLSAEQEQAVKQYVIEKCPDTTLVPHYGGGSGLLYAEIYSALKTA</sequence>
<organism evidence="1 2">
    <name type="scientific">Pedobacter antarcticus 4BY</name>
    <dbReference type="NCBI Taxonomy" id="1358423"/>
    <lineage>
        <taxon>Bacteria</taxon>
        <taxon>Pseudomonadati</taxon>
        <taxon>Bacteroidota</taxon>
        <taxon>Sphingobacteriia</taxon>
        <taxon>Sphingobacteriales</taxon>
        <taxon>Sphingobacteriaceae</taxon>
        <taxon>Pedobacter</taxon>
    </lineage>
</organism>
<dbReference type="RefSeq" id="WP_037437855.1">
    <property type="nucleotide sequence ID" value="NZ_JNFF01000008.1"/>
</dbReference>
<reference evidence="1 2" key="1">
    <citation type="journal article" date="1992" name="Int. J. Syst. Bacteriol.">
        <title>Sphingobacterium antarcticus sp. nov. a Psychrotrophic Bacterium from the Soils of Schirmacher Oasis, Antarctica.</title>
        <authorList>
            <person name="Shivaji S."/>
            <person name="Ray M.K."/>
            <person name="Rao N.S."/>
            <person name="Saiserr L."/>
            <person name="Jagannadham M.V."/>
            <person name="Kumar G.S."/>
            <person name="Reddy G."/>
            <person name="Bhargava P.M."/>
        </authorList>
    </citation>
    <scope>NUCLEOTIDE SEQUENCE [LARGE SCALE GENOMIC DNA]</scope>
    <source>
        <strain evidence="1 2">4BY</strain>
    </source>
</reference>
<dbReference type="Proteomes" id="UP000028007">
    <property type="component" value="Unassembled WGS sequence"/>
</dbReference>
<comment type="caution">
    <text evidence="1">The sequence shown here is derived from an EMBL/GenBank/DDBJ whole genome shotgun (WGS) entry which is preliminary data.</text>
</comment>